<name>A0A9I9E557_CUCME</name>
<feature type="region of interest" description="Disordered" evidence="1">
    <location>
        <begin position="51"/>
        <end position="81"/>
    </location>
</feature>
<dbReference type="AlphaFoldDB" id="A0A9I9E557"/>
<dbReference type="EnsemblPlants" id="MELO3C028928.2.1">
    <property type="protein sequence ID" value="MELO3C028928.2.1"/>
    <property type="gene ID" value="MELO3C028928.2"/>
</dbReference>
<proteinExistence type="predicted"/>
<evidence type="ECO:0000256" key="1">
    <source>
        <dbReference type="SAM" id="MobiDB-lite"/>
    </source>
</evidence>
<organism evidence="2">
    <name type="scientific">Cucumis melo</name>
    <name type="common">Muskmelon</name>
    <dbReference type="NCBI Taxonomy" id="3656"/>
    <lineage>
        <taxon>Eukaryota</taxon>
        <taxon>Viridiplantae</taxon>
        <taxon>Streptophyta</taxon>
        <taxon>Embryophyta</taxon>
        <taxon>Tracheophyta</taxon>
        <taxon>Spermatophyta</taxon>
        <taxon>Magnoliopsida</taxon>
        <taxon>eudicotyledons</taxon>
        <taxon>Gunneridae</taxon>
        <taxon>Pentapetalae</taxon>
        <taxon>rosids</taxon>
        <taxon>fabids</taxon>
        <taxon>Cucurbitales</taxon>
        <taxon>Cucurbitaceae</taxon>
        <taxon>Benincaseae</taxon>
        <taxon>Cucumis</taxon>
    </lineage>
</organism>
<protein>
    <submittedName>
        <fullName evidence="2">Uncharacterized protein</fullName>
    </submittedName>
</protein>
<sequence length="81" mass="9151">MKGLAKESLMDCIMFVNGRMKMDEGANKRIKILYQATWLFATSRLKKLASTTTTQVKKAEDSSNNSSERNGNIMIRTTMTI</sequence>
<accession>A0A9I9E557</accession>
<reference evidence="2" key="1">
    <citation type="submission" date="2023-03" db="UniProtKB">
        <authorList>
            <consortium name="EnsemblPlants"/>
        </authorList>
    </citation>
    <scope>IDENTIFICATION</scope>
</reference>
<evidence type="ECO:0000313" key="2">
    <source>
        <dbReference type="EnsemblPlants" id="MELO3C028928.2.1"/>
    </source>
</evidence>
<dbReference type="Gramene" id="MELO3C028928.2.1">
    <property type="protein sequence ID" value="MELO3C028928.2.1"/>
    <property type="gene ID" value="MELO3C028928.2"/>
</dbReference>